<feature type="non-terminal residue" evidence="2">
    <location>
        <position position="1"/>
    </location>
</feature>
<dbReference type="PANTHER" id="PTHR13389:SF0">
    <property type="entry name" value="PUMILIO HOMOLOG 3"/>
    <property type="match status" value="1"/>
</dbReference>
<dbReference type="AlphaFoldDB" id="A0A409V6X8"/>
<keyword evidence="3" id="KW-1185">Reference proteome</keyword>
<dbReference type="InterPro" id="IPR040059">
    <property type="entry name" value="PUM3"/>
</dbReference>
<sequence length="93" mass="10900">MIQRSKKIWEELRRHDVKESKKHELCTELMGFVKGTMKEFAFAHDTARVLQCLVQHGSPGQKDEVFEEVKDQICLMARSKYAKFLVKKLIVYG</sequence>
<dbReference type="InterPro" id="IPR033133">
    <property type="entry name" value="PUM-HD"/>
</dbReference>
<dbReference type="GO" id="GO:0003729">
    <property type="term" value="F:mRNA binding"/>
    <property type="evidence" value="ECO:0007669"/>
    <property type="project" value="TreeGrafter"/>
</dbReference>
<dbReference type="SMR" id="A0A409V6X8"/>
<dbReference type="SUPFAM" id="SSF48371">
    <property type="entry name" value="ARM repeat"/>
    <property type="match status" value="1"/>
</dbReference>
<proteinExistence type="predicted"/>
<dbReference type="GO" id="GO:0005730">
    <property type="term" value="C:nucleolus"/>
    <property type="evidence" value="ECO:0007669"/>
    <property type="project" value="TreeGrafter"/>
</dbReference>
<name>A0A409V6X8_MYTGA</name>
<organism evidence="2 3">
    <name type="scientific">Mytilus galloprovincialis</name>
    <name type="common">Mediterranean mussel</name>
    <dbReference type="NCBI Taxonomy" id="29158"/>
    <lineage>
        <taxon>Eukaryota</taxon>
        <taxon>Metazoa</taxon>
        <taxon>Spiralia</taxon>
        <taxon>Lophotrochozoa</taxon>
        <taxon>Mollusca</taxon>
        <taxon>Bivalvia</taxon>
        <taxon>Autobranchia</taxon>
        <taxon>Pteriomorphia</taxon>
        <taxon>Mytilida</taxon>
        <taxon>Mytiloidea</taxon>
        <taxon>Mytilidae</taxon>
        <taxon>Mytilinae</taxon>
        <taxon>Mytilus</taxon>
    </lineage>
</organism>
<evidence type="ECO:0000313" key="2">
    <source>
        <dbReference type="EMBL" id="OPL20643.1"/>
    </source>
</evidence>
<dbReference type="GO" id="GO:0006417">
    <property type="term" value="P:regulation of translation"/>
    <property type="evidence" value="ECO:0007669"/>
    <property type="project" value="TreeGrafter"/>
</dbReference>
<protein>
    <submittedName>
        <fullName evidence="2">Pumilio domain-containing protein</fullName>
    </submittedName>
</protein>
<dbReference type="InterPro" id="IPR011989">
    <property type="entry name" value="ARM-like"/>
</dbReference>
<gene>
    <name evidence="2" type="ORF">AM593_03998</name>
</gene>
<dbReference type="InterPro" id="IPR016024">
    <property type="entry name" value="ARM-type_fold"/>
</dbReference>
<evidence type="ECO:0000313" key="3">
    <source>
        <dbReference type="Proteomes" id="UP000266721"/>
    </source>
</evidence>
<reference evidence="2 3" key="1">
    <citation type="journal article" date="2016" name="PLoS ONE">
        <title>A First Insight into the Genome of the Filter-Feeder Mussel Mytilus galloprovincialis.</title>
        <authorList>
            <person name="Murgarella M."/>
            <person name="Puiu D."/>
            <person name="Novoa B."/>
            <person name="Figueras A."/>
            <person name="Posada D."/>
            <person name="Canchaya C."/>
        </authorList>
    </citation>
    <scope>NUCLEOTIDE SEQUENCE [LARGE SCALE GENOMIC DNA]</scope>
    <source>
        <tissue evidence="2">Muscle</tissue>
    </source>
</reference>
<dbReference type="Gene3D" id="1.25.10.10">
    <property type="entry name" value="Leucine-rich Repeat Variant"/>
    <property type="match status" value="1"/>
</dbReference>
<accession>A0A409V6X8</accession>
<feature type="domain" description="PUM-HD" evidence="1">
    <location>
        <begin position="4"/>
        <end position="93"/>
    </location>
</feature>
<dbReference type="PROSITE" id="PS50303">
    <property type="entry name" value="PUM_HD"/>
    <property type="match status" value="1"/>
</dbReference>
<dbReference type="EMBL" id="KV603220">
    <property type="protein sequence ID" value="OPL20643.1"/>
    <property type="molecule type" value="Genomic_DNA"/>
</dbReference>
<dbReference type="Proteomes" id="UP000266721">
    <property type="component" value="Unassembled WGS sequence"/>
</dbReference>
<evidence type="ECO:0000259" key="1">
    <source>
        <dbReference type="PROSITE" id="PS50303"/>
    </source>
</evidence>
<dbReference type="PANTHER" id="PTHR13389">
    <property type="entry name" value="PUMILIO HOMOLOG 3"/>
    <property type="match status" value="1"/>
</dbReference>